<evidence type="ECO:0000313" key="2">
    <source>
        <dbReference type="EMBL" id="MCC2255325.1"/>
    </source>
</evidence>
<reference evidence="2 3" key="1">
    <citation type="submission" date="2021-10" db="EMBL/GenBank/DDBJ databases">
        <title>Anaerobic single-cell dispensing facilitates the cultivation of human gut bacteria.</title>
        <authorList>
            <person name="Afrizal A."/>
        </authorList>
    </citation>
    <scope>NUCLEOTIDE SEQUENCE [LARGE SCALE GENOMIC DNA]</scope>
    <source>
        <strain evidence="2 3">CLA-AA-H200</strain>
    </source>
</reference>
<comment type="caution">
    <text evidence="2">The sequence shown here is derived from an EMBL/GenBank/DDBJ whole genome shotgun (WGS) entry which is preliminary data.</text>
</comment>
<keyword evidence="1" id="KW-0812">Transmembrane</keyword>
<organism evidence="2 3">
    <name type="scientific">Ruminococcus turbiniformis</name>
    <dbReference type="NCBI Taxonomy" id="2881258"/>
    <lineage>
        <taxon>Bacteria</taxon>
        <taxon>Bacillati</taxon>
        <taxon>Bacillota</taxon>
        <taxon>Clostridia</taxon>
        <taxon>Eubacteriales</taxon>
        <taxon>Oscillospiraceae</taxon>
        <taxon>Ruminococcus</taxon>
    </lineage>
</organism>
<protein>
    <submittedName>
        <fullName evidence="2">Uncharacterized protein</fullName>
    </submittedName>
</protein>
<accession>A0ABS8FZ47</accession>
<feature type="transmembrane region" description="Helical" evidence="1">
    <location>
        <begin position="41"/>
        <end position="69"/>
    </location>
</feature>
<dbReference type="EMBL" id="JAJEQX010000025">
    <property type="protein sequence ID" value="MCC2255325.1"/>
    <property type="molecule type" value="Genomic_DNA"/>
</dbReference>
<keyword evidence="1" id="KW-1133">Transmembrane helix</keyword>
<gene>
    <name evidence="2" type="ORF">LKD70_13010</name>
</gene>
<evidence type="ECO:0000313" key="3">
    <source>
        <dbReference type="Proteomes" id="UP001198151"/>
    </source>
</evidence>
<evidence type="ECO:0000256" key="1">
    <source>
        <dbReference type="SAM" id="Phobius"/>
    </source>
</evidence>
<sequence>MQLALLIIILIINLIIAIVYLLWGILHLKNKEKDRGHRAKYFMAAFVMIVCPVIGPLFMGFSHILYIIFAKRDVDMSDVSFSRAKMKNYTPADIERDINIAPMQETLLVSDVRRRRKLLLDVLKKDIRRSLGAIAIALDNPDSETSHYAASVIMDVLSEFRGNVQNMHSKLKADPEDFDLGSLLLEYIHEVLCQNILTGDEKRAYIYMEDEIGDILFRYHPERVEGQQYRWLMEDLIDIEEYPVAEKWSRRGMKNRDYQLDTYIGSLKYYFSYNDREGFFRCMEQLKKSGIVVNKETMELIRLFQG</sequence>
<keyword evidence="1" id="KW-0472">Membrane</keyword>
<proteinExistence type="predicted"/>
<name>A0ABS8FZ47_9FIRM</name>
<dbReference type="RefSeq" id="WP_227708400.1">
    <property type="nucleotide sequence ID" value="NZ_JAJEQX010000025.1"/>
</dbReference>
<keyword evidence="3" id="KW-1185">Reference proteome</keyword>
<dbReference type="Proteomes" id="UP001198151">
    <property type="component" value="Unassembled WGS sequence"/>
</dbReference>
<feature type="transmembrane region" description="Helical" evidence="1">
    <location>
        <begin position="6"/>
        <end position="29"/>
    </location>
</feature>